<sequence>MQLHIDMKNSVLRYGEVVFDPWTMCWQEPAAGMLPVSANKLRAVNADEAVHWLFQTANVRRVPIAVIGAKVASEAECGEAEALGAGLARVGYTLLTGGRTGVMEAASRGAFNAGGLVLGLLPGEGFETANPYVTVPLATGVGPARNSIIAQSARVLVAVAGGYGTITEMAYGLHYGRPVFALPSAPDVPGVVRCNNVEEVLAGIASAFLGLQSLMSS</sequence>
<evidence type="ECO:0000313" key="1">
    <source>
        <dbReference type="EMBL" id="AUG53479.1"/>
    </source>
</evidence>
<dbReference type="PANTHER" id="PTHR43393:SF3">
    <property type="entry name" value="LYSINE DECARBOXYLASE-LIKE PROTEIN"/>
    <property type="match status" value="1"/>
</dbReference>
<evidence type="ECO:0000313" key="2">
    <source>
        <dbReference type="Proteomes" id="UP000233458"/>
    </source>
</evidence>
<reference evidence="1 2" key="1">
    <citation type="submission" date="2017-10" db="EMBL/GenBank/DDBJ databases">
        <title>Biodiversity and function of Thalassospira species in the particle-attached aromatic-hydrocarbon-degrading consortia from the surface seawater of the China South Sea.</title>
        <authorList>
            <person name="Dong C."/>
            <person name="Liu R."/>
            <person name="Shao Z."/>
        </authorList>
    </citation>
    <scope>NUCLEOTIDE SEQUENCE [LARGE SCALE GENOMIC DNA]</scope>
    <source>
        <strain evidence="1 2">CSC3H3</strain>
    </source>
</reference>
<dbReference type="InterPro" id="IPR052341">
    <property type="entry name" value="LOG_family_nucleotidases"/>
</dbReference>
<accession>A0ABM6QA89</accession>
<dbReference type="InterPro" id="IPR005268">
    <property type="entry name" value="CHP00725"/>
</dbReference>
<organism evidence="1 2">
    <name type="scientific">Thalassospira marina</name>
    <dbReference type="NCBI Taxonomy" id="2048283"/>
    <lineage>
        <taxon>Bacteria</taxon>
        <taxon>Pseudomonadati</taxon>
        <taxon>Pseudomonadota</taxon>
        <taxon>Alphaproteobacteria</taxon>
        <taxon>Rhodospirillales</taxon>
        <taxon>Thalassospiraceae</taxon>
        <taxon>Thalassospira</taxon>
    </lineage>
</organism>
<dbReference type="Proteomes" id="UP000233458">
    <property type="component" value="Chromosome"/>
</dbReference>
<name>A0ABM6QA89_9PROT</name>
<proteinExistence type="predicted"/>
<dbReference type="PANTHER" id="PTHR43393">
    <property type="entry name" value="CYTOKININ RIBOSIDE 5'-MONOPHOSPHATE PHOSPHORIBOHYDROLASE"/>
    <property type="match status" value="1"/>
</dbReference>
<dbReference type="SUPFAM" id="SSF102405">
    <property type="entry name" value="MCP/YpsA-like"/>
    <property type="match status" value="1"/>
</dbReference>
<dbReference type="Pfam" id="PF18306">
    <property type="entry name" value="LDcluster4"/>
    <property type="match status" value="1"/>
</dbReference>
<protein>
    <submittedName>
        <fullName evidence="1">TIGR00725 family protein</fullName>
    </submittedName>
</protein>
<dbReference type="RefSeq" id="WP_101285058.1">
    <property type="nucleotide sequence ID" value="NZ_CP024199.1"/>
</dbReference>
<dbReference type="NCBIfam" id="TIGR00725">
    <property type="entry name" value="TIGR00725 family protein"/>
    <property type="match status" value="1"/>
</dbReference>
<gene>
    <name evidence="1" type="ORF">CSC3H3_12715</name>
</gene>
<keyword evidence="2" id="KW-1185">Reference proteome</keyword>
<dbReference type="Gene3D" id="3.40.50.450">
    <property type="match status" value="1"/>
</dbReference>
<dbReference type="EMBL" id="CP024199">
    <property type="protein sequence ID" value="AUG53479.1"/>
    <property type="molecule type" value="Genomic_DNA"/>
</dbReference>
<dbReference type="InterPro" id="IPR041164">
    <property type="entry name" value="LDcluster4"/>
</dbReference>